<dbReference type="Gene3D" id="3.30.565.10">
    <property type="entry name" value="Histidine kinase-like ATPase, C-terminal domain"/>
    <property type="match status" value="1"/>
</dbReference>
<keyword evidence="4" id="KW-0597">Phosphoprotein</keyword>
<evidence type="ECO:0000256" key="6">
    <source>
        <dbReference type="ARBA" id="ARBA00022777"/>
    </source>
</evidence>
<dbReference type="Gene3D" id="6.10.340.10">
    <property type="match status" value="1"/>
</dbReference>
<evidence type="ECO:0000313" key="12">
    <source>
        <dbReference type="EMBL" id="EET86100.1"/>
    </source>
</evidence>
<accession>C6PXB1</accession>
<reference evidence="12 13" key="1">
    <citation type="submission" date="2009-06" db="EMBL/GenBank/DDBJ databases">
        <title>The draft genome of Clostridium carboxidivorans P7.</title>
        <authorList>
            <consortium name="US DOE Joint Genome Institute (JGI-PGF)"/>
            <person name="Lucas S."/>
            <person name="Copeland A."/>
            <person name="Lapidus A."/>
            <person name="Glavina del Rio T."/>
            <person name="Tice H."/>
            <person name="Bruce D."/>
            <person name="Goodwin L."/>
            <person name="Pitluck S."/>
            <person name="Larimer F."/>
            <person name="Land M.L."/>
            <person name="Hauser L."/>
            <person name="Hemme C.L."/>
        </authorList>
    </citation>
    <scope>NUCLEOTIDE SEQUENCE [LARGE SCALE GENOMIC DNA]</scope>
    <source>
        <strain evidence="12 13">P7</strain>
    </source>
</reference>
<keyword evidence="8 9" id="KW-0472">Membrane</keyword>
<dbReference type="GO" id="GO:0005886">
    <property type="term" value="C:plasma membrane"/>
    <property type="evidence" value="ECO:0007669"/>
    <property type="project" value="TreeGrafter"/>
</dbReference>
<dbReference type="InterPro" id="IPR036890">
    <property type="entry name" value="HATPase_C_sf"/>
</dbReference>
<evidence type="ECO:0000256" key="1">
    <source>
        <dbReference type="ARBA" id="ARBA00000085"/>
    </source>
</evidence>
<dbReference type="SUPFAM" id="SSF55874">
    <property type="entry name" value="ATPase domain of HSP90 chaperone/DNA topoisomerase II/histidine kinase"/>
    <property type="match status" value="1"/>
</dbReference>
<evidence type="ECO:0000259" key="10">
    <source>
        <dbReference type="PROSITE" id="PS50109"/>
    </source>
</evidence>
<keyword evidence="7" id="KW-0902">Two-component regulatory system</keyword>
<dbReference type="CDD" id="cd00082">
    <property type="entry name" value="HisKA"/>
    <property type="match status" value="1"/>
</dbReference>
<dbReference type="EC" id="2.7.13.3" evidence="3"/>
<dbReference type="GO" id="GO:0016036">
    <property type="term" value="P:cellular response to phosphate starvation"/>
    <property type="evidence" value="ECO:0007669"/>
    <property type="project" value="TreeGrafter"/>
</dbReference>
<feature type="domain" description="HAMP" evidence="11">
    <location>
        <begin position="28"/>
        <end position="80"/>
    </location>
</feature>
<keyword evidence="6 12" id="KW-0418">Kinase</keyword>
<comment type="catalytic activity">
    <reaction evidence="1">
        <text>ATP + protein L-histidine = ADP + protein N-phospho-L-histidine.</text>
        <dbReference type="EC" id="2.7.13.3"/>
    </reaction>
</comment>
<dbReference type="InterPro" id="IPR036097">
    <property type="entry name" value="HisK_dim/P_sf"/>
</dbReference>
<dbReference type="PROSITE" id="PS50885">
    <property type="entry name" value="HAMP"/>
    <property type="match status" value="1"/>
</dbReference>
<feature type="domain" description="Histidine kinase" evidence="10">
    <location>
        <begin position="205"/>
        <end position="421"/>
    </location>
</feature>
<dbReference type="FunFam" id="3.30.565.10:FF:000006">
    <property type="entry name" value="Sensor histidine kinase WalK"/>
    <property type="match status" value="1"/>
</dbReference>
<name>C6PXB1_9CLOT</name>
<protein>
    <recommendedName>
        <fullName evidence="3">histidine kinase</fullName>
        <ecNumber evidence="3">2.7.13.3</ecNumber>
    </recommendedName>
</protein>
<dbReference type="PRINTS" id="PR00344">
    <property type="entry name" value="BCTRLSENSOR"/>
</dbReference>
<feature type="transmembrane region" description="Helical" evidence="9">
    <location>
        <begin position="6"/>
        <end position="26"/>
    </location>
</feature>
<comment type="caution">
    <text evidence="12">The sequence shown here is derived from an EMBL/GenBank/DDBJ whole genome shotgun (WGS) entry which is preliminary data.</text>
</comment>
<evidence type="ECO:0000259" key="11">
    <source>
        <dbReference type="PROSITE" id="PS50885"/>
    </source>
</evidence>
<evidence type="ECO:0000256" key="9">
    <source>
        <dbReference type="SAM" id="Phobius"/>
    </source>
</evidence>
<dbReference type="Pfam" id="PF00512">
    <property type="entry name" value="HisKA"/>
    <property type="match status" value="1"/>
</dbReference>
<dbReference type="eggNOG" id="COG5002">
    <property type="taxonomic scope" value="Bacteria"/>
</dbReference>
<keyword evidence="9" id="KW-1133">Transmembrane helix</keyword>
<dbReference type="InterPro" id="IPR003594">
    <property type="entry name" value="HATPase_dom"/>
</dbReference>
<keyword evidence="5" id="KW-0808">Transferase</keyword>
<evidence type="ECO:0000256" key="8">
    <source>
        <dbReference type="ARBA" id="ARBA00023136"/>
    </source>
</evidence>
<dbReference type="InterPro" id="IPR005467">
    <property type="entry name" value="His_kinase_dom"/>
</dbReference>
<dbReference type="PANTHER" id="PTHR45453">
    <property type="entry name" value="PHOSPHATE REGULON SENSOR PROTEIN PHOR"/>
    <property type="match status" value="1"/>
</dbReference>
<dbReference type="Gene3D" id="3.30.450.20">
    <property type="entry name" value="PAS domain"/>
    <property type="match status" value="1"/>
</dbReference>
<evidence type="ECO:0000313" key="13">
    <source>
        <dbReference type="Proteomes" id="UP000004198"/>
    </source>
</evidence>
<evidence type="ECO:0000256" key="3">
    <source>
        <dbReference type="ARBA" id="ARBA00012438"/>
    </source>
</evidence>
<dbReference type="InterPro" id="IPR003661">
    <property type="entry name" value="HisK_dim/P_dom"/>
</dbReference>
<gene>
    <name evidence="12" type="ORF">CcarbDRAFT_3428</name>
</gene>
<evidence type="ECO:0000256" key="7">
    <source>
        <dbReference type="ARBA" id="ARBA00023012"/>
    </source>
</evidence>
<comment type="subcellular location">
    <subcellularLocation>
        <location evidence="2">Membrane</location>
    </subcellularLocation>
</comment>
<dbReference type="AlphaFoldDB" id="C6PXB1"/>
<dbReference type="GO" id="GO:0004721">
    <property type="term" value="F:phosphoprotein phosphatase activity"/>
    <property type="evidence" value="ECO:0007669"/>
    <property type="project" value="TreeGrafter"/>
</dbReference>
<evidence type="ECO:0000256" key="5">
    <source>
        <dbReference type="ARBA" id="ARBA00022679"/>
    </source>
</evidence>
<dbReference type="GO" id="GO:0000155">
    <property type="term" value="F:phosphorelay sensor kinase activity"/>
    <property type="evidence" value="ECO:0007669"/>
    <property type="project" value="InterPro"/>
</dbReference>
<dbReference type="FunFam" id="1.10.287.130:FF:000001">
    <property type="entry name" value="Two-component sensor histidine kinase"/>
    <property type="match status" value="1"/>
</dbReference>
<sequence length="421" mass="47682">MNNFFIYLILTLLGEIFLAGFMGYYFSKSITKPIKKINFSALELAKGHYGIATNIYQKDEIGELSSSFDLLSLKLQYTINKLFEEKTKLSNIITSMNEGILAIDTNLNIININQSAISLLSVEDWESGLKINTILSKLNIIEEFEAAISKDTKKFILKEYLSKTLNFSMSPVKNNLNETIGGVILIQDVSEKEKLEQMRKDFISNVSHEFRTPLTIIKGNLESVIDGMTKPEYIKDTCITLLKETNRLERMVKDLLNLSKLESDKLEIVFNELDVNMLINDTLRGLKPLINNKCINLQLLLENNLPLLFSDYDKLKQLLIIFLDNGIKFSPNEGILKISTYSNNKNIYITIEDSGIGIPKEEIEYLGEKFFKADRARTSNVEGTGLGLSIAKRLVKVLNGHFKIESELGKGTIITISFSKI</sequence>
<keyword evidence="9" id="KW-0812">Transmembrane</keyword>
<dbReference type="EMBL" id="ACVI01000064">
    <property type="protein sequence ID" value="EET86100.1"/>
    <property type="molecule type" value="Genomic_DNA"/>
</dbReference>
<dbReference type="InterPro" id="IPR050351">
    <property type="entry name" value="BphY/WalK/GraS-like"/>
</dbReference>
<keyword evidence="13" id="KW-1185">Reference proteome</keyword>
<dbReference type="STRING" id="536227.Ccar_12105"/>
<evidence type="ECO:0000256" key="4">
    <source>
        <dbReference type="ARBA" id="ARBA00022553"/>
    </source>
</evidence>
<evidence type="ECO:0000256" key="2">
    <source>
        <dbReference type="ARBA" id="ARBA00004370"/>
    </source>
</evidence>
<dbReference type="InterPro" id="IPR003660">
    <property type="entry name" value="HAMP_dom"/>
</dbReference>
<dbReference type="SUPFAM" id="SSF47384">
    <property type="entry name" value="Homodimeric domain of signal transducing histidine kinase"/>
    <property type="match status" value="1"/>
</dbReference>
<organism evidence="12 13">
    <name type="scientific">Clostridium carboxidivorans P7</name>
    <dbReference type="NCBI Taxonomy" id="536227"/>
    <lineage>
        <taxon>Bacteria</taxon>
        <taxon>Bacillati</taxon>
        <taxon>Bacillota</taxon>
        <taxon>Clostridia</taxon>
        <taxon>Eubacteriales</taxon>
        <taxon>Clostridiaceae</taxon>
        <taxon>Clostridium</taxon>
    </lineage>
</organism>
<dbReference type="SMART" id="SM00388">
    <property type="entry name" value="HisKA"/>
    <property type="match status" value="1"/>
</dbReference>
<dbReference type="Gene3D" id="1.10.287.130">
    <property type="match status" value="1"/>
</dbReference>
<dbReference type="Proteomes" id="UP000004198">
    <property type="component" value="Unassembled WGS sequence"/>
</dbReference>
<dbReference type="SMART" id="SM00387">
    <property type="entry name" value="HATPase_c"/>
    <property type="match status" value="1"/>
</dbReference>
<dbReference type="InterPro" id="IPR004358">
    <property type="entry name" value="Sig_transdc_His_kin-like_C"/>
</dbReference>
<dbReference type="Pfam" id="PF02518">
    <property type="entry name" value="HATPase_c"/>
    <property type="match status" value="1"/>
</dbReference>
<dbReference type="PROSITE" id="PS50109">
    <property type="entry name" value="HIS_KIN"/>
    <property type="match status" value="1"/>
</dbReference>
<dbReference type="SUPFAM" id="SSF158472">
    <property type="entry name" value="HAMP domain-like"/>
    <property type="match status" value="1"/>
</dbReference>
<proteinExistence type="predicted"/>
<dbReference type="CDD" id="cd06225">
    <property type="entry name" value="HAMP"/>
    <property type="match status" value="1"/>
</dbReference>
<dbReference type="PANTHER" id="PTHR45453:SF1">
    <property type="entry name" value="PHOSPHATE REGULON SENSOR PROTEIN PHOR"/>
    <property type="match status" value="1"/>
</dbReference>
<dbReference type="RefSeq" id="WP_007062313.1">
    <property type="nucleotide sequence ID" value="NZ_ACVI01000064.1"/>
</dbReference>